<feature type="compositionally biased region" description="Basic residues" evidence="1">
    <location>
        <begin position="132"/>
        <end position="146"/>
    </location>
</feature>
<accession>A0A383VN40</accession>
<dbReference type="EMBL" id="FNXT01000665">
    <property type="protein sequence ID" value="SZX65816.1"/>
    <property type="molecule type" value="Genomic_DNA"/>
</dbReference>
<evidence type="ECO:0000313" key="4">
    <source>
        <dbReference type="Proteomes" id="UP000256970"/>
    </source>
</evidence>
<feature type="region of interest" description="Disordered" evidence="1">
    <location>
        <begin position="285"/>
        <end position="308"/>
    </location>
</feature>
<feature type="transmembrane region" description="Helical" evidence="2">
    <location>
        <begin position="106"/>
        <end position="126"/>
    </location>
</feature>
<keyword evidence="2" id="KW-1133">Transmembrane helix</keyword>
<keyword evidence="2" id="KW-0812">Transmembrane</keyword>
<organism evidence="3 4">
    <name type="scientific">Tetradesmus obliquus</name>
    <name type="common">Green alga</name>
    <name type="synonym">Acutodesmus obliquus</name>
    <dbReference type="NCBI Taxonomy" id="3088"/>
    <lineage>
        <taxon>Eukaryota</taxon>
        <taxon>Viridiplantae</taxon>
        <taxon>Chlorophyta</taxon>
        <taxon>core chlorophytes</taxon>
        <taxon>Chlorophyceae</taxon>
        <taxon>CS clade</taxon>
        <taxon>Sphaeropleales</taxon>
        <taxon>Scenedesmaceae</taxon>
        <taxon>Tetradesmus</taxon>
    </lineage>
</organism>
<evidence type="ECO:0000256" key="2">
    <source>
        <dbReference type="SAM" id="Phobius"/>
    </source>
</evidence>
<reference evidence="3 4" key="1">
    <citation type="submission" date="2016-10" db="EMBL/GenBank/DDBJ databases">
        <authorList>
            <person name="Cai Z."/>
        </authorList>
    </citation>
    <scope>NUCLEOTIDE SEQUENCE [LARGE SCALE GENOMIC DNA]</scope>
</reference>
<protein>
    <submittedName>
        <fullName evidence="3">Uncharacterized protein</fullName>
    </submittedName>
</protein>
<evidence type="ECO:0000256" key="1">
    <source>
        <dbReference type="SAM" id="MobiDB-lite"/>
    </source>
</evidence>
<gene>
    <name evidence="3" type="ORF">BQ4739_LOCUS6282</name>
</gene>
<dbReference type="Proteomes" id="UP000256970">
    <property type="component" value="Unassembled WGS sequence"/>
</dbReference>
<feature type="region of interest" description="Disordered" evidence="1">
    <location>
        <begin position="128"/>
        <end position="151"/>
    </location>
</feature>
<feature type="compositionally biased region" description="Low complexity" evidence="1">
    <location>
        <begin position="244"/>
        <end position="258"/>
    </location>
</feature>
<evidence type="ECO:0000313" key="3">
    <source>
        <dbReference type="EMBL" id="SZX65816.1"/>
    </source>
</evidence>
<sequence length="423" mass="42956">MSSETVAAHAADTLASLRELCSSSGIKLGEVTDREIARFVQESNTKDDGYFCATEFQELVTRVAKYAALKARRHPRARWTLGMALSAAGAVAVSAVLPAAAASAGLLVAAAPVGAAVGAVALSLDGRSMPRRDRRRATRHVPRKNKAAAPAAAAEISTAEHSSTVLTAAPAGPAEAAEPQLAASTSSDELISAVVEVASAADSPAKPQPAPAASAFAAAAATAAEPAEAAVLLPELARCATPDTPSSTAEAEAAASTEDYVPQPGTPGSDIDAAAFDGAVSAGLPPLAVKPKGKDQKPVSSTKALKKGLSKSFKSMKKAFSMNSSGSSSLRSSLDIASPNASITTPSNARPPLPTSGAAAFLRRSFSRDSRDVAAVADKDSSLIVQPSEGSATLRKMREALRRSFTISTPRGGSRRASVDAAF</sequence>
<feature type="region of interest" description="Disordered" evidence="1">
    <location>
        <begin position="241"/>
        <end position="273"/>
    </location>
</feature>
<proteinExistence type="predicted"/>
<feature type="transmembrane region" description="Helical" evidence="2">
    <location>
        <begin position="79"/>
        <end position="100"/>
    </location>
</feature>
<keyword evidence="4" id="KW-1185">Reference proteome</keyword>
<keyword evidence="2" id="KW-0472">Membrane</keyword>
<name>A0A383VN40_TETOB</name>
<dbReference type="AlphaFoldDB" id="A0A383VN40"/>